<dbReference type="InterPro" id="IPR018228">
    <property type="entry name" value="DNase_TatD-rel_CS"/>
</dbReference>
<dbReference type="GO" id="GO:0005829">
    <property type="term" value="C:cytosol"/>
    <property type="evidence" value="ECO:0007669"/>
    <property type="project" value="TreeGrafter"/>
</dbReference>
<dbReference type="GO" id="GO:0016788">
    <property type="term" value="F:hydrolase activity, acting on ester bonds"/>
    <property type="evidence" value="ECO:0007669"/>
    <property type="project" value="InterPro"/>
</dbReference>
<dbReference type="EMBL" id="UINC01002668">
    <property type="protein sequence ID" value="SUZ99091.1"/>
    <property type="molecule type" value="Genomic_DNA"/>
</dbReference>
<accession>A0A381S712</accession>
<protein>
    <submittedName>
        <fullName evidence="2">Uncharacterized protein</fullName>
    </submittedName>
</protein>
<dbReference type="InterPro" id="IPR032466">
    <property type="entry name" value="Metal_Hydrolase"/>
</dbReference>
<gene>
    <name evidence="2" type="ORF">METZ01_LOCUS51945</name>
</gene>
<sequence>MLIDTHVHLDSYSDKEVGAILLRASKVGVGFVISAGTTIEKTERSLELSRIYPDFFAGVGIHPMDIQRPLSNIDIGRLKDLAMSSDKVLVISEIGLDYMQSMPDRAWQFDAFRQQIRIARELNLPIVFHSRDAHDDCFRVLREEKAYQVGGVMHYFQGSQYDAEKMTDMGFFISIARPIFRLEHLRIVVEKLPLECIVVETDSFPQPFKKNRENWTEPRHLRPIIEKIAELKSRDVLEVEDVIFNNMKRLLQSRWDKVNSYVSGT</sequence>
<organism evidence="2">
    <name type="scientific">marine metagenome</name>
    <dbReference type="NCBI Taxonomy" id="408172"/>
    <lineage>
        <taxon>unclassified sequences</taxon>
        <taxon>metagenomes</taxon>
        <taxon>ecological metagenomes</taxon>
    </lineage>
</organism>
<dbReference type="PANTHER" id="PTHR46124">
    <property type="entry name" value="D-AMINOACYL-TRNA DEACYLASE"/>
    <property type="match status" value="1"/>
</dbReference>
<dbReference type="Pfam" id="PF01026">
    <property type="entry name" value="TatD_DNase"/>
    <property type="match status" value="1"/>
</dbReference>
<dbReference type="PANTHER" id="PTHR46124:SF2">
    <property type="entry name" value="D-AMINOACYL-TRNA DEACYLASE"/>
    <property type="match status" value="1"/>
</dbReference>
<dbReference type="SUPFAM" id="SSF51556">
    <property type="entry name" value="Metallo-dependent hydrolases"/>
    <property type="match status" value="1"/>
</dbReference>
<dbReference type="CDD" id="cd01310">
    <property type="entry name" value="TatD_DNAse"/>
    <property type="match status" value="1"/>
</dbReference>
<proteinExistence type="predicted"/>
<dbReference type="AlphaFoldDB" id="A0A381S712"/>
<evidence type="ECO:0000313" key="2">
    <source>
        <dbReference type="EMBL" id="SUZ99091.1"/>
    </source>
</evidence>
<dbReference type="InterPro" id="IPR001130">
    <property type="entry name" value="TatD-like"/>
</dbReference>
<dbReference type="Gene3D" id="3.20.20.140">
    <property type="entry name" value="Metal-dependent hydrolases"/>
    <property type="match status" value="1"/>
</dbReference>
<dbReference type="PROSITE" id="PS01137">
    <property type="entry name" value="TATD_1"/>
    <property type="match status" value="1"/>
</dbReference>
<name>A0A381S712_9ZZZZ</name>
<evidence type="ECO:0000256" key="1">
    <source>
        <dbReference type="ARBA" id="ARBA00022801"/>
    </source>
</evidence>
<keyword evidence="1" id="KW-0378">Hydrolase</keyword>
<dbReference type="PIRSF" id="PIRSF005902">
    <property type="entry name" value="DNase_TatD"/>
    <property type="match status" value="1"/>
</dbReference>
<reference evidence="2" key="1">
    <citation type="submission" date="2018-05" db="EMBL/GenBank/DDBJ databases">
        <authorList>
            <person name="Lanie J.A."/>
            <person name="Ng W.-L."/>
            <person name="Kazmierczak K.M."/>
            <person name="Andrzejewski T.M."/>
            <person name="Davidsen T.M."/>
            <person name="Wayne K.J."/>
            <person name="Tettelin H."/>
            <person name="Glass J.I."/>
            <person name="Rusch D."/>
            <person name="Podicherti R."/>
            <person name="Tsui H.-C.T."/>
            <person name="Winkler M.E."/>
        </authorList>
    </citation>
    <scope>NUCLEOTIDE SEQUENCE</scope>
</reference>